<gene>
    <name evidence="13" type="ORF">NM961_07135</name>
</gene>
<comment type="subcellular location">
    <subcellularLocation>
        <location evidence="11">Cytoplasm</location>
    </subcellularLocation>
</comment>
<dbReference type="PANTHER" id="PTHR42716">
    <property type="entry name" value="L-ASPARTATE OXIDASE"/>
    <property type="match status" value="1"/>
</dbReference>
<dbReference type="GO" id="GO:0008734">
    <property type="term" value="F:L-aspartate oxidase activity"/>
    <property type="evidence" value="ECO:0007669"/>
    <property type="project" value="UniProtKB-EC"/>
</dbReference>
<dbReference type="InterPro" id="IPR037099">
    <property type="entry name" value="Fum_R/Succ_DH_flav-like_C_sf"/>
</dbReference>
<comment type="similarity">
    <text evidence="3 11">Belongs to the FAD-dependent oxidoreductase 2 family. NadB subfamily.</text>
</comment>
<protein>
    <recommendedName>
        <fullName evidence="4 10">L-aspartate oxidase</fullName>
        <ecNumber evidence="4 10">1.4.3.16</ecNumber>
    </recommendedName>
</protein>
<dbReference type="InterPro" id="IPR003953">
    <property type="entry name" value="FAD-dep_OxRdtase_2_FAD-bd"/>
</dbReference>
<comment type="cofactor">
    <cofactor evidence="1 11">
        <name>FAD</name>
        <dbReference type="ChEBI" id="CHEBI:57692"/>
    </cofactor>
</comment>
<evidence type="ECO:0000313" key="14">
    <source>
        <dbReference type="Proteomes" id="UP001165498"/>
    </source>
</evidence>
<keyword evidence="7 11" id="KW-0274">FAD</keyword>
<evidence type="ECO:0000259" key="12">
    <source>
        <dbReference type="Pfam" id="PF00890"/>
    </source>
</evidence>
<evidence type="ECO:0000256" key="5">
    <source>
        <dbReference type="ARBA" id="ARBA00022630"/>
    </source>
</evidence>
<dbReference type="PRINTS" id="PR00368">
    <property type="entry name" value="FADPNR"/>
</dbReference>
<dbReference type="InterPro" id="IPR036188">
    <property type="entry name" value="FAD/NAD-bd_sf"/>
</dbReference>
<evidence type="ECO:0000256" key="4">
    <source>
        <dbReference type="ARBA" id="ARBA00012173"/>
    </source>
</evidence>
<keyword evidence="14" id="KW-1185">Reference proteome</keyword>
<evidence type="ECO:0000256" key="8">
    <source>
        <dbReference type="ARBA" id="ARBA00023002"/>
    </source>
</evidence>
<organism evidence="13 14">
    <name type="scientific">Tahibacter harae</name>
    <dbReference type="NCBI Taxonomy" id="2963937"/>
    <lineage>
        <taxon>Bacteria</taxon>
        <taxon>Pseudomonadati</taxon>
        <taxon>Pseudomonadota</taxon>
        <taxon>Gammaproteobacteria</taxon>
        <taxon>Lysobacterales</taxon>
        <taxon>Rhodanobacteraceae</taxon>
        <taxon>Tahibacter</taxon>
    </lineage>
</organism>
<comment type="caution">
    <text evidence="13">The sequence shown here is derived from an EMBL/GenBank/DDBJ whole genome shotgun (WGS) entry which is preliminary data.</text>
</comment>
<comment type="pathway">
    <text evidence="2 11">Cofactor biosynthesis; NAD(+) biosynthesis; iminoaspartate from L-aspartate (oxidase route): step 1/1.</text>
</comment>
<keyword evidence="6 11" id="KW-0662">Pyridine nucleotide biosynthesis</keyword>
<evidence type="ECO:0000256" key="7">
    <source>
        <dbReference type="ARBA" id="ARBA00022827"/>
    </source>
</evidence>
<dbReference type="Gene3D" id="1.20.58.100">
    <property type="entry name" value="Fumarate reductase/succinate dehydrogenase flavoprotein-like, C-terminal domain"/>
    <property type="match status" value="1"/>
</dbReference>
<dbReference type="RefSeq" id="WP_255913225.1">
    <property type="nucleotide sequence ID" value="NZ_JANFQO010000005.1"/>
</dbReference>
<accession>A0ABT1QQE4</accession>
<comment type="function">
    <text evidence="11">Catalyzes the oxidation of L-aspartate to iminoaspartate.</text>
</comment>
<evidence type="ECO:0000256" key="3">
    <source>
        <dbReference type="ARBA" id="ARBA00008562"/>
    </source>
</evidence>
<evidence type="ECO:0000256" key="9">
    <source>
        <dbReference type="ARBA" id="ARBA00048305"/>
    </source>
</evidence>
<dbReference type="NCBIfam" id="TIGR00551">
    <property type="entry name" value="nadB"/>
    <property type="match status" value="1"/>
</dbReference>
<dbReference type="Pfam" id="PF00890">
    <property type="entry name" value="FAD_binding_2"/>
    <property type="match status" value="1"/>
</dbReference>
<evidence type="ECO:0000256" key="11">
    <source>
        <dbReference type="RuleBase" id="RU362049"/>
    </source>
</evidence>
<keyword evidence="8 11" id="KW-0560">Oxidoreductase</keyword>
<proteinExistence type="inferred from homology"/>
<dbReference type="Gene3D" id="3.50.50.60">
    <property type="entry name" value="FAD/NAD(P)-binding domain"/>
    <property type="match status" value="1"/>
</dbReference>
<dbReference type="Proteomes" id="UP001165498">
    <property type="component" value="Unassembled WGS sequence"/>
</dbReference>
<name>A0ABT1QQE4_9GAMM</name>
<evidence type="ECO:0000256" key="6">
    <source>
        <dbReference type="ARBA" id="ARBA00022642"/>
    </source>
</evidence>
<dbReference type="SUPFAM" id="SSF51905">
    <property type="entry name" value="FAD/NAD(P)-binding domain"/>
    <property type="match status" value="1"/>
</dbReference>
<dbReference type="Gene3D" id="3.90.700.10">
    <property type="entry name" value="Succinate dehydrogenase/fumarate reductase flavoprotein, catalytic domain"/>
    <property type="match status" value="1"/>
</dbReference>
<dbReference type="InterPro" id="IPR027477">
    <property type="entry name" value="Succ_DH/fumarate_Rdtase_cat_sf"/>
</dbReference>
<evidence type="ECO:0000313" key="13">
    <source>
        <dbReference type="EMBL" id="MCQ4164481.1"/>
    </source>
</evidence>
<evidence type="ECO:0000256" key="1">
    <source>
        <dbReference type="ARBA" id="ARBA00001974"/>
    </source>
</evidence>
<sequence length="488" mass="49936">MQFDLIVIGSGIAGLCTALAAAPRRVAVLTRQELAADGASRWAQGGIAAALGAGDSAAAHARDTMVAGNHLNDAAAVQALTAAAAAAVRWLAAQGVGFDSDEHGFRLGREAAHSQSRIVHAHGDATGAVVMRALGAVARAAGHIQIFEQHRATRLLSRDGRVYGVAAQGPQGPAAFTAQATVLASGGIGALYRYTTNPDTADASGLALALQAGAAVSDMEFVQFHPTALRTRDGRSGQLPLLTEALRGAGAVLVNSAGRRFLCAVAREAELAPRDVVARAVWQELERGESVYLDATRAVGEDFPQRFPTVFAACAAEGIDPRRQPIPVVPAQHYHMGGVRVDAGAATSLPGLYAVGEAACSGVHGANRLASNSLLEGLVFGRALGARLAQLPRTVLPAAAAIPDAGGEVGSGIAGAVRDLLWRHAGLVRDAAGLAAAQRELQALAQSAANQAERDRLCVAAEIVAAATRRGASIGAHYRCDAVQVRAG</sequence>
<evidence type="ECO:0000256" key="10">
    <source>
        <dbReference type="NCBIfam" id="TIGR00551"/>
    </source>
</evidence>
<dbReference type="SUPFAM" id="SSF56425">
    <property type="entry name" value="Succinate dehydrogenase/fumarate reductase flavoprotein, catalytic domain"/>
    <property type="match status" value="1"/>
</dbReference>
<dbReference type="EMBL" id="JANFQO010000005">
    <property type="protein sequence ID" value="MCQ4164481.1"/>
    <property type="molecule type" value="Genomic_DNA"/>
</dbReference>
<feature type="domain" description="FAD-dependent oxidoreductase 2 FAD-binding" evidence="12">
    <location>
        <begin position="4"/>
        <end position="374"/>
    </location>
</feature>
<reference evidence="13" key="1">
    <citation type="submission" date="2022-07" db="EMBL/GenBank/DDBJ databases">
        <title>Tahibacter sp., a new gammaproteobacterium isolated from the silt sample collected at pig farm.</title>
        <authorList>
            <person name="Chen H."/>
        </authorList>
    </citation>
    <scope>NUCLEOTIDE SEQUENCE</scope>
    <source>
        <strain evidence="13">P2K</strain>
    </source>
</reference>
<dbReference type="EC" id="1.4.3.16" evidence="4 10"/>
<dbReference type="NCBIfam" id="NF005701">
    <property type="entry name" value="PRK07512.1"/>
    <property type="match status" value="1"/>
</dbReference>
<dbReference type="InterPro" id="IPR005288">
    <property type="entry name" value="NadB"/>
</dbReference>
<evidence type="ECO:0000256" key="2">
    <source>
        <dbReference type="ARBA" id="ARBA00004950"/>
    </source>
</evidence>
<dbReference type="PANTHER" id="PTHR42716:SF2">
    <property type="entry name" value="L-ASPARTATE OXIDASE, CHLOROPLASTIC"/>
    <property type="match status" value="1"/>
</dbReference>
<keyword evidence="5 11" id="KW-0285">Flavoprotein</keyword>
<dbReference type="SUPFAM" id="SSF46977">
    <property type="entry name" value="Succinate dehydrogenase/fumarate reductase flavoprotein C-terminal domain"/>
    <property type="match status" value="1"/>
</dbReference>
<comment type="catalytic activity">
    <reaction evidence="9">
        <text>L-aspartate + O2 = iminosuccinate + H2O2</text>
        <dbReference type="Rhea" id="RHEA:25876"/>
        <dbReference type="ChEBI" id="CHEBI:15379"/>
        <dbReference type="ChEBI" id="CHEBI:16240"/>
        <dbReference type="ChEBI" id="CHEBI:29991"/>
        <dbReference type="ChEBI" id="CHEBI:77875"/>
        <dbReference type="EC" id="1.4.3.16"/>
    </reaction>
    <physiologicalReaction direction="left-to-right" evidence="9">
        <dbReference type="Rhea" id="RHEA:25877"/>
    </physiologicalReaction>
</comment>